<keyword evidence="2" id="KW-0812">Transmembrane</keyword>
<name>A0A9W6KB77_9ACTN</name>
<feature type="region of interest" description="Disordered" evidence="1">
    <location>
        <begin position="61"/>
        <end position="80"/>
    </location>
</feature>
<evidence type="ECO:0008006" key="5">
    <source>
        <dbReference type="Google" id="ProtNLM"/>
    </source>
</evidence>
<feature type="compositionally biased region" description="Polar residues" evidence="1">
    <location>
        <begin position="67"/>
        <end position="76"/>
    </location>
</feature>
<dbReference type="RefSeq" id="WP_261962256.1">
    <property type="nucleotide sequence ID" value="NZ_BAAAXA010000001.1"/>
</dbReference>
<keyword evidence="2" id="KW-1133">Transmembrane helix</keyword>
<proteinExistence type="predicted"/>
<gene>
    <name evidence="3" type="ORF">GCM10017581_006460</name>
</gene>
<dbReference type="EMBL" id="BSFP01000002">
    <property type="protein sequence ID" value="GLK98905.1"/>
    <property type="molecule type" value="Genomic_DNA"/>
</dbReference>
<evidence type="ECO:0000313" key="4">
    <source>
        <dbReference type="Proteomes" id="UP001143480"/>
    </source>
</evidence>
<keyword evidence="2" id="KW-0472">Membrane</keyword>
<reference evidence="3" key="2">
    <citation type="submission" date="2023-01" db="EMBL/GenBank/DDBJ databases">
        <authorList>
            <person name="Sun Q."/>
            <person name="Evtushenko L."/>
        </authorList>
    </citation>
    <scope>NUCLEOTIDE SEQUENCE</scope>
    <source>
        <strain evidence="3">VKM Ac-1321</strain>
    </source>
</reference>
<evidence type="ECO:0000256" key="1">
    <source>
        <dbReference type="SAM" id="MobiDB-lite"/>
    </source>
</evidence>
<comment type="caution">
    <text evidence="3">The sequence shown here is derived from an EMBL/GenBank/DDBJ whole genome shotgun (WGS) entry which is preliminary data.</text>
</comment>
<evidence type="ECO:0000256" key="2">
    <source>
        <dbReference type="SAM" id="Phobius"/>
    </source>
</evidence>
<protein>
    <recommendedName>
        <fullName evidence="5">LPXTG-motif cell wall-anchored protein</fullName>
    </recommendedName>
</protein>
<dbReference type="Proteomes" id="UP001143480">
    <property type="component" value="Unassembled WGS sequence"/>
</dbReference>
<dbReference type="AlphaFoldDB" id="A0A9W6KB77"/>
<feature type="region of interest" description="Disordered" evidence="1">
    <location>
        <begin position="152"/>
        <end position="183"/>
    </location>
</feature>
<organism evidence="3 4">
    <name type="scientific">Dactylosporangium matsuzakiense</name>
    <dbReference type="NCBI Taxonomy" id="53360"/>
    <lineage>
        <taxon>Bacteria</taxon>
        <taxon>Bacillati</taxon>
        <taxon>Actinomycetota</taxon>
        <taxon>Actinomycetes</taxon>
        <taxon>Micromonosporales</taxon>
        <taxon>Micromonosporaceae</taxon>
        <taxon>Dactylosporangium</taxon>
    </lineage>
</organism>
<evidence type="ECO:0000313" key="3">
    <source>
        <dbReference type="EMBL" id="GLK98905.1"/>
    </source>
</evidence>
<sequence length="226" mass="23009">MSSAGRLTLTFIPCILPPSYQACYWLDNFGGTDYDIQNALDLAAVGAQASGAAGSTVKVKVGAKNNGPASGNTNRSGGEPLLHLEVRLPEGTELAAKPDNCSVDSENAAKVQCYSPDTLYNGESFLVELALKITKVTPNAAGLVSFGHSDRDPNHANDTADIVINPANGTGGGNPGGDNGNGGGSLPVTGVQVGLVAGAGAALLSGGIFFFAVARRRRVLLVTPKE</sequence>
<feature type="compositionally biased region" description="Gly residues" evidence="1">
    <location>
        <begin position="169"/>
        <end position="183"/>
    </location>
</feature>
<keyword evidence="4" id="KW-1185">Reference proteome</keyword>
<reference evidence="3" key="1">
    <citation type="journal article" date="2014" name="Int. J. Syst. Evol. Microbiol.">
        <title>Complete genome sequence of Corynebacterium casei LMG S-19264T (=DSM 44701T), isolated from a smear-ripened cheese.</title>
        <authorList>
            <consortium name="US DOE Joint Genome Institute (JGI-PGF)"/>
            <person name="Walter F."/>
            <person name="Albersmeier A."/>
            <person name="Kalinowski J."/>
            <person name="Ruckert C."/>
        </authorList>
    </citation>
    <scope>NUCLEOTIDE SEQUENCE</scope>
    <source>
        <strain evidence="3">VKM Ac-1321</strain>
    </source>
</reference>
<feature type="transmembrane region" description="Helical" evidence="2">
    <location>
        <begin position="193"/>
        <end position="214"/>
    </location>
</feature>
<accession>A0A9W6KB77</accession>